<name>A0ABP8JXP2_9MICO</name>
<feature type="transmembrane region" description="Helical" evidence="6">
    <location>
        <begin position="78"/>
        <end position="98"/>
    </location>
</feature>
<dbReference type="EMBL" id="BAABFX010000028">
    <property type="protein sequence ID" value="GAA4397598.1"/>
    <property type="molecule type" value="Genomic_DNA"/>
</dbReference>
<dbReference type="PANTHER" id="PTHR30086">
    <property type="entry name" value="ARGININE EXPORTER PROTEIN ARGO"/>
    <property type="match status" value="1"/>
</dbReference>
<evidence type="ECO:0000256" key="1">
    <source>
        <dbReference type="ARBA" id="ARBA00004651"/>
    </source>
</evidence>
<keyword evidence="3 6" id="KW-0812">Transmembrane</keyword>
<dbReference type="Proteomes" id="UP001500390">
    <property type="component" value="Unassembled WGS sequence"/>
</dbReference>
<reference evidence="8" key="1">
    <citation type="journal article" date="2019" name="Int. J. Syst. Evol. Microbiol.">
        <title>The Global Catalogue of Microorganisms (GCM) 10K type strain sequencing project: providing services to taxonomists for standard genome sequencing and annotation.</title>
        <authorList>
            <consortium name="The Broad Institute Genomics Platform"/>
            <consortium name="The Broad Institute Genome Sequencing Center for Infectious Disease"/>
            <person name="Wu L."/>
            <person name="Ma J."/>
        </authorList>
    </citation>
    <scope>NUCLEOTIDE SEQUENCE [LARGE SCALE GENOMIC DNA]</scope>
    <source>
        <strain evidence="8">JCM 17738</strain>
    </source>
</reference>
<dbReference type="Pfam" id="PF01810">
    <property type="entry name" value="LysE"/>
    <property type="match status" value="1"/>
</dbReference>
<evidence type="ECO:0000256" key="4">
    <source>
        <dbReference type="ARBA" id="ARBA00022989"/>
    </source>
</evidence>
<feature type="transmembrane region" description="Helical" evidence="6">
    <location>
        <begin position="20"/>
        <end position="41"/>
    </location>
</feature>
<keyword evidence="4 6" id="KW-1133">Transmembrane helix</keyword>
<keyword evidence="8" id="KW-1185">Reference proteome</keyword>
<sequence>MRRVARFPHTDRMPSTSTLAAFAVASVIIIAMPGPSVLFTIGRALSAGRREALLTVVGNVLGILTQICALAIGLGPLIAASTVAYTALKVVGAGYLIWLGVQAIRNRRALASAFEAGVPVTAPSLHAVRAGYVVGVTNPKTIVFFAALLPQFVVQTSAVLPQLVALGAVFAVLALLMDGAVALVASRARDWFASSPTRMERVGGAGGLMMLTLGGGLLLTGRPTT</sequence>
<accession>A0ABP8JXP2</accession>
<evidence type="ECO:0000256" key="5">
    <source>
        <dbReference type="ARBA" id="ARBA00023136"/>
    </source>
</evidence>
<comment type="subcellular location">
    <subcellularLocation>
        <location evidence="1">Cell membrane</location>
        <topology evidence="1">Multi-pass membrane protein</topology>
    </subcellularLocation>
</comment>
<dbReference type="InterPro" id="IPR001123">
    <property type="entry name" value="LeuE-type"/>
</dbReference>
<evidence type="ECO:0000313" key="7">
    <source>
        <dbReference type="EMBL" id="GAA4397598.1"/>
    </source>
</evidence>
<dbReference type="PIRSF" id="PIRSF006324">
    <property type="entry name" value="LeuE"/>
    <property type="match status" value="1"/>
</dbReference>
<keyword evidence="2" id="KW-1003">Cell membrane</keyword>
<evidence type="ECO:0000313" key="8">
    <source>
        <dbReference type="Proteomes" id="UP001500390"/>
    </source>
</evidence>
<protein>
    <submittedName>
        <fullName evidence="7">LysE family translocator</fullName>
    </submittedName>
</protein>
<organism evidence="7 8">
    <name type="scientific">Ornithinibacter aureus</name>
    <dbReference type="NCBI Taxonomy" id="622664"/>
    <lineage>
        <taxon>Bacteria</taxon>
        <taxon>Bacillati</taxon>
        <taxon>Actinomycetota</taxon>
        <taxon>Actinomycetes</taxon>
        <taxon>Micrococcales</taxon>
        <taxon>Intrasporangiaceae</taxon>
        <taxon>Ornithinibacter</taxon>
    </lineage>
</organism>
<feature type="transmembrane region" description="Helical" evidence="6">
    <location>
        <begin position="204"/>
        <end position="221"/>
    </location>
</feature>
<dbReference type="PANTHER" id="PTHR30086:SF20">
    <property type="entry name" value="ARGININE EXPORTER PROTEIN ARGO-RELATED"/>
    <property type="match status" value="1"/>
</dbReference>
<gene>
    <name evidence="7" type="ORF">GCM10023153_21680</name>
</gene>
<evidence type="ECO:0000256" key="3">
    <source>
        <dbReference type="ARBA" id="ARBA00022692"/>
    </source>
</evidence>
<feature type="transmembrane region" description="Helical" evidence="6">
    <location>
        <begin position="163"/>
        <end position="184"/>
    </location>
</feature>
<proteinExistence type="predicted"/>
<comment type="caution">
    <text evidence="7">The sequence shown here is derived from an EMBL/GenBank/DDBJ whole genome shotgun (WGS) entry which is preliminary data.</text>
</comment>
<evidence type="ECO:0000256" key="2">
    <source>
        <dbReference type="ARBA" id="ARBA00022475"/>
    </source>
</evidence>
<feature type="transmembrane region" description="Helical" evidence="6">
    <location>
        <begin position="53"/>
        <end position="72"/>
    </location>
</feature>
<keyword evidence="5 6" id="KW-0472">Membrane</keyword>
<evidence type="ECO:0000256" key="6">
    <source>
        <dbReference type="SAM" id="Phobius"/>
    </source>
</evidence>